<dbReference type="InterPro" id="IPR008920">
    <property type="entry name" value="TF_FadR/GntR_C"/>
</dbReference>
<dbReference type="CDD" id="cd07377">
    <property type="entry name" value="WHTH_GntR"/>
    <property type="match status" value="1"/>
</dbReference>
<evidence type="ECO:0000256" key="1">
    <source>
        <dbReference type="ARBA" id="ARBA00023015"/>
    </source>
</evidence>
<dbReference type="Gene3D" id="1.10.10.10">
    <property type="entry name" value="Winged helix-like DNA-binding domain superfamily/Winged helix DNA-binding domain"/>
    <property type="match status" value="1"/>
</dbReference>
<dbReference type="SUPFAM" id="SSF48008">
    <property type="entry name" value="GntR ligand-binding domain-like"/>
    <property type="match status" value="1"/>
</dbReference>
<organism evidence="6 7">
    <name type="scientific">Arthrobacter sulfonylureivorans</name>
    <dbReference type="NCBI Taxonomy" id="2486855"/>
    <lineage>
        <taxon>Bacteria</taxon>
        <taxon>Bacillati</taxon>
        <taxon>Actinomycetota</taxon>
        <taxon>Actinomycetes</taxon>
        <taxon>Micrococcales</taxon>
        <taxon>Micrococcaceae</taxon>
        <taxon>Arthrobacter</taxon>
    </lineage>
</organism>
<dbReference type="InterPro" id="IPR036390">
    <property type="entry name" value="WH_DNA-bd_sf"/>
</dbReference>
<dbReference type="PANTHER" id="PTHR43537">
    <property type="entry name" value="TRANSCRIPTIONAL REGULATOR, GNTR FAMILY"/>
    <property type="match status" value="1"/>
</dbReference>
<sequence>MEHRTLVDVVAEKLLEDIVAGRLAPGDALPAEADIAAEYQVSRLTVREALTMLRTINVISVQRGRGTFITPPDQWTSVEAIVRAAAHSTGNSIASRQLLEVRRLVESGAAALAAARRTDTDLELLRGELDSMAAADAAGDADAFVEADRLFHTMILKMSGNTLFAAVFVPMGRVLADARREGLCRIDCARPHAGHAPQGARRRRKRRPARCTPGHGGPCGPDPG</sequence>
<dbReference type="PROSITE" id="PS50949">
    <property type="entry name" value="HTH_GNTR"/>
    <property type="match status" value="1"/>
</dbReference>
<dbReference type="SMART" id="SM00895">
    <property type="entry name" value="FCD"/>
    <property type="match status" value="1"/>
</dbReference>
<feature type="region of interest" description="Disordered" evidence="4">
    <location>
        <begin position="193"/>
        <end position="224"/>
    </location>
</feature>
<dbReference type="PRINTS" id="PR00035">
    <property type="entry name" value="HTHGNTR"/>
</dbReference>
<dbReference type="InterPro" id="IPR011711">
    <property type="entry name" value="GntR_C"/>
</dbReference>
<dbReference type="InterPro" id="IPR000524">
    <property type="entry name" value="Tscrpt_reg_HTH_GntR"/>
</dbReference>
<dbReference type="Proteomes" id="UP000829069">
    <property type="component" value="Chromosome"/>
</dbReference>
<dbReference type="SUPFAM" id="SSF46785">
    <property type="entry name" value="Winged helix' DNA-binding domain"/>
    <property type="match status" value="1"/>
</dbReference>
<dbReference type="RefSeq" id="WP_241914675.1">
    <property type="nucleotide sequence ID" value="NZ_CP093326.1"/>
</dbReference>
<dbReference type="EMBL" id="CP093326">
    <property type="protein sequence ID" value="UNK46734.1"/>
    <property type="molecule type" value="Genomic_DNA"/>
</dbReference>
<feature type="compositionally biased region" description="Gly residues" evidence="4">
    <location>
        <begin position="214"/>
        <end position="224"/>
    </location>
</feature>
<keyword evidence="2" id="KW-0238">DNA-binding</keyword>
<reference evidence="6 7" key="1">
    <citation type="submission" date="2022-03" db="EMBL/GenBank/DDBJ databases">
        <title>Isotopic signatures of nitrous oxide derived from detoxification processes.</title>
        <authorList>
            <person name="Behrendt U."/>
            <person name="Buchen C."/>
            <person name="Well R."/>
            <person name="Ulrich A."/>
            <person name="Rohe L."/>
            <person name="Kolb S."/>
            <person name="Schloter M."/>
            <person name="Horn M.A."/>
            <person name="Augustin J."/>
        </authorList>
    </citation>
    <scope>NUCLEOTIDE SEQUENCE [LARGE SCALE GENOMIC DNA]</scope>
    <source>
        <strain evidence="6 7">S4-C24</strain>
    </source>
</reference>
<evidence type="ECO:0000256" key="4">
    <source>
        <dbReference type="SAM" id="MobiDB-lite"/>
    </source>
</evidence>
<dbReference type="Pfam" id="PF00392">
    <property type="entry name" value="GntR"/>
    <property type="match status" value="1"/>
</dbReference>
<protein>
    <submittedName>
        <fullName evidence="6">GntR family transcriptional regulator</fullName>
    </submittedName>
</protein>
<feature type="compositionally biased region" description="Basic residues" evidence="4">
    <location>
        <begin position="200"/>
        <end position="209"/>
    </location>
</feature>
<dbReference type="Pfam" id="PF07729">
    <property type="entry name" value="FCD"/>
    <property type="match status" value="1"/>
</dbReference>
<dbReference type="InterPro" id="IPR036388">
    <property type="entry name" value="WH-like_DNA-bd_sf"/>
</dbReference>
<evidence type="ECO:0000256" key="2">
    <source>
        <dbReference type="ARBA" id="ARBA00023125"/>
    </source>
</evidence>
<accession>A0ABY3W8Q5</accession>
<proteinExistence type="predicted"/>
<keyword evidence="7" id="KW-1185">Reference proteome</keyword>
<dbReference type="Gene3D" id="1.20.120.530">
    <property type="entry name" value="GntR ligand-binding domain-like"/>
    <property type="match status" value="1"/>
</dbReference>
<gene>
    <name evidence="6" type="ORF">MNQ99_05105</name>
</gene>
<keyword evidence="1" id="KW-0805">Transcription regulation</keyword>
<evidence type="ECO:0000313" key="6">
    <source>
        <dbReference type="EMBL" id="UNK46734.1"/>
    </source>
</evidence>
<evidence type="ECO:0000259" key="5">
    <source>
        <dbReference type="PROSITE" id="PS50949"/>
    </source>
</evidence>
<dbReference type="PANTHER" id="PTHR43537:SF5">
    <property type="entry name" value="UXU OPERON TRANSCRIPTIONAL REGULATOR"/>
    <property type="match status" value="1"/>
</dbReference>
<evidence type="ECO:0000256" key="3">
    <source>
        <dbReference type="ARBA" id="ARBA00023163"/>
    </source>
</evidence>
<evidence type="ECO:0000313" key="7">
    <source>
        <dbReference type="Proteomes" id="UP000829069"/>
    </source>
</evidence>
<keyword evidence="3" id="KW-0804">Transcription</keyword>
<feature type="domain" description="HTH gntR-type" evidence="5">
    <location>
        <begin position="4"/>
        <end position="72"/>
    </location>
</feature>
<name>A0ABY3W8Q5_9MICC</name>
<dbReference type="SMART" id="SM00345">
    <property type="entry name" value="HTH_GNTR"/>
    <property type="match status" value="1"/>
</dbReference>